<dbReference type="HAMAP" id="MF_01581">
    <property type="entry name" value="UPF0482"/>
    <property type="match status" value="1"/>
</dbReference>
<dbReference type="RefSeq" id="WP_131863341.1">
    <property type="nucleotide sequence ID" value="NZ_SMCR01000001.1"/>
</dbReference>
<sequence length="114" mass="12714" precursor="true">MKILPFPGLLYSVLAAALCSISASSLAATTNSNQHIIIDSGTSIESSRQNKEQWNATQSLRSKVNQRVEKDFDQYDRSVDLQQKCTNSDNLNAYWESNSGRCLDRRTGRSLMAP</sequence>
<evidence type="ECO:0000256" key="1">
    <source>
        <dbReference type="ARBA" id="ARBA00022729"/>
    </source>
</evidence>
<keyword evidence="1 2" id="KW-0732">Signal</keyword>
<dbReference type="InterPro" id="IPR009700">
    <property type="entry name" value="DUF1283"/>
</dbReference>
<accession>A0A4R3Z3F1</accession>
<organism evidence="3 4">
    <name type="scientific">Biostraticola tofi</name>
    <dbReference type="NCBI Taxonomy" id="466109"/>
    <lineage>
        <taxon>Bacteria</taxon>
        <taxon>Pseudomonadati</taxon>
        <taxon>Pseudomonadota</taxon>
        <taxon>Gammaproteobacteria</taxon>
        <taxon>Enterobacterales</taxon>
        <taxon>Bruguierivoracaceae</taxon>
        <taxon>Biostraticola</taxon>
    </lineage>
</organism>
<gene>
    <name evidence="3" type="ORF">EDC52_101134</name>
</gene>
<name>A0A4R3Z3F1_9GAMM</name>
<evidence type="ECO:0000313" key="3">
    <source>
        <dbReference type="EMBL" id="TCV99797.1"/>
    </source>
</evidence>
<protein>
    <recommendedName>
        <fullName evidence="2">UPF0482 protein EDC52_101134</fullName>
    </recommendedName>
</protein>
<dbReference type="AlphaFoldDB" id="A0A4R3Z3F1"/>
<evidence type="ECO:0000313" key="4">
    <source>
        <dbReference type="Proteomes" id="UP000295719"/>
    </source>
</evidence>
<reference evidence="3 4" key="1">
    <citation type="submission" date="2019-03" db="EMBL/GenBank/DDBJ databases">
        <title>Genomic Encyclopedia of Type Strains, Phase IV (KMG-IV): sequencing the most valuable type-strain genomes for metagenomic binning, comparative biology and taxonomic classification.</title>
        <authorList>
            <person name="Goeker M."/>
        </authorList>
    </citation>
    <scope>NUCLEOTIDE SEQUENCE [LARGE SCALE GENOMIC DNA]</scope>
    <source>
        <strain evidence="3 4">DSM 19580</strain>
    </source>
</reference>
<feature type="chain" id="PRO_5021056580" description="UPF0482 protein EDC52_101134" evidence="2">
    <location>
        <begin position="28"/>
        <end position="114"/>
    </location>
</feature>
<proteinExistence type="inferred from homology"/>
<dbReference type="OrthoDB" id="6455281at2"/>
<dbReference type="Pfam" id="PF06932">
    <property type="entry name" value="DUF1283"/>
    <property type="match status" value="1"/>
</dbReference>
<dbReference type="EMBL" id="SMCR01000001">
    <property type="protein sequence ID" value="TCV99797.1"/>
    <property type="molecule type" value="Genomic_DNA"/>
</dbReference>
<evidence type="ECO:0000256" key="2">
    <source>
        <dbReference type="HAMAP-Rule" id="MF_01581"/>
    </source>
</evidence>
<comment type="caution">
    <text evidence="3">The sequence shown here is derived from an EMBL/GenBank/DDBJ whole genome shotgun (WGS) entry which is preliminary data.</text>
</comment>
<feature type="signal peptide" evidence="2">
    <location>
        <begin position="1"/>
        <end position="27"/>
    </location>
</feature>
<dbReference type="Proteomes" id="UP000295719">
    <property type="component" value="Unassembled WGS sequence"/>
</dbReference>
<keyword evidence="4" id="KW-1185">Reference proteome</keyword>
<comment type="similarity">
    <text evidence="2">Belongs to the UPF0482 family.</text>
</comment>